<dbReference type="AlphaFoldDB" id="A0A183ABC9"/>
<sequence>MTPSRIPDLLTMVNGLMIGMEWNGSYLTDEKAHGSENDGCDIQDKQMHCRSMYEALADYAADINNCSLSKVEMTNDQPPRVHAEADITFKNPVELNMDKVELEVQKQTGGVYFQQPITIVPSSSSNVQSCVCVHGIYVLIDHIQIWVLLPLRQLNQVQQALLLYQKDWNGCLLDKAVPIGENPVQIKVRVLHAFKSHIYIDLGAVNYSLHQDTGGVFFEPSSYVGPSGK</sequence>
<dbReference type="EMBL" id="UZAN01041136">
    <property type="protein sequence ID" value="VDP72085.1"/>
    <property type="molecule type" value="Genomic_DNA"/>
</dbReference>
<reference evidence="1 2" key="2">
    <citation type="submission" date="2018-11" db="EMBL/GenBank/DDBJ databases">
        <authorList>
            <consortium name="Pathogen Informatics"/>
        </authorList>
    </citation>
    <scope>NUCLEOTIDE SEQUENCE [LARGE SCALE GENOMIC DNA]</scope>
    <source>
        <strain evidence="1 2">Egypt</strain>
    </source>
</reference>
<dbReference type="WBParaSite" id="ECPE_0000427201-mRNA-1">
    <property type="protein sequence ID" value="ECPE_0000427201-mRNA-1"/>
    <property type="gene ID" value="ECPE_0000427201"/>
</dbReference>
<reference evidence="3" key="1">
    <citation type="submission" date="2016-06" db="UniProtKB">
        <authorList>
            <consortium name="WormBaseParasite"/>
        </authorList>
    </citation>
    <scope>IDENTIFICATION</scope>
</reference>
<organism evidence="3">
    <name type="scientific">Echinostoma caproni</name>
    <dbReference type="NCBI Taxonomy" id="27848"/>
    <lineage>
        <taxon>Eukaryota</taxon>
        <taxon>Metazoa</taxon>
        <taxon>Spiralia</taxon>
        <taxon>Lophotrochozoa</taxon>
        <taxon>Platyhelminthes</taxon>
        <taxon>Trematoda</taxon>
        <taxon>Digenea</taxon>
        <taxon>Plagiorchiida</taxon>
        <taxon>Echinostomata</taxon>
        <taxon>Echinostomatoidea</taxon>
        <taxon>Echinostomatidae</taxon>
        <taxon>Echinostoma</taxon>
    </lineage>
</organism>
<name>A0A183ABC9_9TREM</name>
<dbReference type="Proteomes" id="UP000272942">
    <property type="component" value="Unassembled WGS sequence"/>
</dbReference>
<evidence type="ECO:0000313" key="1">
    <source>
        <dbReference type="EMBL" id="VDP72085.1"/>
    </source>
</evidence>
<evidence type="ECO:0000313" key="3">
    <source>
        <dbReference type="WBParaSite" id="ECPE_0000427201-mRNA-1"/>
    </source>
</evidence>
<protein>
    <submittedName>
        <fullName evidence="3">VWFD domain-containing protein</fullName>
    </submittedName>
</protein>
<evidence type="ECO:0000313" key="2">
    <source>
        <dbReference type="Proteomes" id="UP000272942"/>
    </source>
</evidence>
<keyword evidence="2" id="KW-1185">Reference proteome</keyword>
<proteinExistence type="predicted"/>
<gene>
    <name evidence="1" type="ORF">ECPE_LOCUS4264</name>
</gene>
<accession>A0A183ABC9</accession>